<evidence type="ECO:0000313" key="2">
    <source>
        <dbReference type="Proteomes" id="UP000276133"/>
    </source>
</evidence>
<proteinExistence type="predicted"/>
<accession>A0A3M7SVE5</accession>
<dbReference type="Proteomes" id="UP000276133">
    <property type="component" value="Unassembled WGS sequence"/>
</dbReference>
<dbReference type="EMBL" id="REGN01000725">
    <property type="protein sequence ID" value="RNA39645.1"/>
    <property type="molecule type" value="Genomic_DNA"/>
</dbReference>
<gene>
    <name evidence="1" type="ORF">BpHYR1_009849</name>
</gene>
<comment type="caution">
    <text evidence="1">The sequence shown here is derived from an EMBL/GenBank/DDBJ whole genome shotgun (WGS) entry which is preliminary data.</text>
</comment>
<evidence type="ECO:0000313" key="1">
    <source>
        <dbReference type="EMBL" id="RNA39645.1"/>
    </source>
</evidence>
<reference evidence="1 2" key="1">
    <citation type="journal article" date="2018" name="Sci. Rep.">
        <title>Genomic signatures of local adaptation to the degree of environmental predictability in rotifers.</title>
        <authorList>
            <person name="Franch-Gras L."/>
            <person name="Hahn C."/>
            <person name="Garcia-Roger E.M."/>
            <person name="Carmona M.J."/>
            <person name="Serra M."/>
            <person name="Gomez A."/>
        </authorList>
    </citation>
    <scope>NUCLEOTIDE SEQUENCE [LARGE SCALE GENOMIC DNA]</scope>
    <source>
        <strain evidence="1">HYR1</strain>
    </source>
</reference>
<organism evidence="1 2">
    <name type="scientific">Brachionus plicatilis</name>
    <name type="common">Marine rotifer</name>
    <name type="synonym">Brachionus muelleri</name>
    <dbReference type="NCBI Taxonomy" id="10195"/>
    <lineage>
        <taxon>Eukaryota</taxon>
        <taxon>Metazoa</taxon>
        <taxon>Spiralia</taxon>
        <taxon>Gnathifera</taxon>
        <taxon>Rotifera</taxon>
        <taxon>Eurotatoria</taxon>
        <taxon>Monogononta</taxon>
        <taxon>Pseudotrocha</taxon>
        <taxon>Ploima</taxon>
        <taxon>Brachionidae</taxon>
        <taxon>Brachionus</taxon>
    </lineage>
</organism>
<protein>
    <submittedName>
        <fullName evidence="1">Uncharacterized protein</fullName>
    </submittedName>
</protein>
<sequence>MLILMKCCLCENIFSNRYFNIFEITTKSYSIKKSLKAQEYINKLSKKIDTFFIINDIRYISFVDDQKLTQHLTLFNHVNQDSLIPKS</sequence>
<dbReference type="AlphaFoldDB" id="A0A3M7SVE5"/>
<name>A0A3M7SVE5_BRAPC</name>
<keyword evidence="2" id="KW-1185">Reference proteome</keyword>